<gene>
    <name evidence="15" type="ORF">CXK95_18465</name>
</gene>
<proteinExistence type="predicted"/>
<dbReference type="Gene3D" id="3.30.565.10">
    <property type="entry name" value="Histidine kinase-like ATPase, C-terminal domain"/>
    <property type="match status" value="1"/>
</dbReference>
<keyword evidence="8" id="KW-0812">Transmembrane</keyword>
<dbReference type="InterPro" id="IPR036097">
    <property type="entry name" value="HisK_dim/P_sf"/>
</dbReference>
<dbReference type="PROSITE" id="PS50885">
    <property type="entry name" value="HAMP"/>
    <property type="match status" value="1"/>
</dbReference>
<keyword evidence="5" id="KW-0997">Cell inner membrane</keyword>
<keyword evidence="12" id="KW-1133">Transmembrane helix</keyword>
<evidence type="ECO:0000256" key="9">
    <source>
        <dbReference type="ARBA" id="ARBA00022741"/>
    </source>
</evidence>
<dbReference type="InterPro" id="IPR003594">
    <property type="entry name" value="HATPase_dom"/>
</dbReference>
<organism evidence="15 16">
    <name type="scientific">Stutzerimonas degradans</name>
    <dbReference type="NCBI Taxonomy" id="2968968"/>
    <lineage>
        <taxon>Bacteria</taxon>
        <taxon>Pseudomonadati</taxon>
        <taxon>Pseudomonadota</taxon>
        <taxon>Gammaproteobacteria</taxon>
        <taxon>Pseudomonadales</taxon>
        <taxon>Pseudomonadaceae</taxon>
        <taxon>Stutzerimonas</taxon>
    </lineage>
</organism>
<dbReference type="InterPro" id="IPR003661">
    <property type="entry name" value="HisK_dim/P_dom"/>
</dbReference>
<comment type="catalytic activity">
    <reaction evidence="1">
        <text>ATP + protein L-histidine = ADP + protein N-phospho-L-histidine.</text>
        <dbReference type="EC" id="2.7.13.3"/>
    </reaction>
</comment>
<dbReference type="Pfam" id="PF00672">
    <property type="entry name" value="HAMP"/>
    <property type="match status" value="1"/>
</dbReference>
<accession>A0A1S8EYE5</accession>
<evidence type="ECO:0000256" key="5">
    <source>
        <dbReference type="ARBA" id="ARBA00022519"/>
    </source>
</evidence>
<sequence>MNLRTGRRRLLPVPRSLLGRMLALTLLAVLLAQGLSSLIWLSQLRASQTEGLITTARSLAQSMAASVGYFRSLPLGYRPLVLDQLRSMGGTRFFVSLNDRPLQMQILPETPRKRLVLGEVDQVLRQRLGSAVDLTVEFVSPEDLRIFNSGIALDELPRSWAHYALSFEPLAPPVLVTQIQIAPGEWLYLATLMPAPYVSLEDEGLPAQQLWFIVLTTVFLLLFIGLLVRWQSRPLKRLAKAARDMAVGGEMRPLAEVGASEVVEVSRAFNSMRERINRYLSERGQLFSAISHDLRTPITRLRLRVELLDDEAVQAKFSRDLDELELLVKGALQCVKDTDIHENIEAVDLNVLLEHIVEPYQATDRDCVTLAGRALRPYPGKPLALKRCIGNLLDNALKYGGRAHLRLEDSAELLVLHVDDEGPGVPEQRLEQVFEPHVRLSGQQQGYGLGLGIARNIAHAHGGELSMRNLPEGGLRVTLTLPRQASSDD</sequence>
<dbReference type="Gene3D" id="1.10.287.130">
    <property type="match status" value="1"/>
</dbReference>
<dbReference type="PROSITE" id="PS50109">
    <property type="entry name" value="HIS_KIN"/>
    <property type="match status" value="1"/>
</dbReference>
<evidence type="ECO:0000256" key="8">
    <source>
        <dbReference type="ARBA" id="ARBA00022692"/>
    </source>
</evidence>
<keyword evidence="13" id="KW-0902">Two-component regulatory system</keyword>
<evidence type="ECO:0000313" key="16">
    <source>
        <dbReference type="Proteomes" id="UP000235881"/>
    </source>
</evidence>
<dbReference type="RefSeq" id="WP_054093274.1">
    <property type="nucleotide sequence ID" value="NZ_CP065721.1"/>
</dbReference>
<keyword evidence="9" id="KW-0547">Nucleotide-binding</keyword>
<keyword evidence="11" id="KW-0067">ATP-binding</keyword>
<keyword evidence="14" id="KW-0472">Membrane</keyword>
<dbReference type="Pfam" id="PF02518">
    <property type="entry name" value="HATPase_c"/>
    <property type="match status" value="1"/>
</dbReference>
<dbReference type="PRINTS" id="PR00344">
    <property type="entry name" value="BCTRLSENSOR"/>
</dbReference>
<evidence type="ECO:0000313" key="15">
    <source>
        <dbReference type="EMBL" id="PNF74946.1"/>
    </source>
</evidence>
<dbReference type="InterPro" id="IPR003660">
    <property type="entry name" value="HAMP_dom"/>
</dbReference>
<dbReference type="SMART" id="SM00387">
    <property type="entry name" value="HATPase_c"/>
    <property type="match status" value="1"/>
</dbReference>
<dbReference type="EC" id="2.7.13.3" evidence="3"/>
<evidence type="ECO:0000256" key="6">
    <source>
        <dbReference type="ARBA" id="ARBA00022553"/>
    </source>
</evidence>
<evidence type="ECO:0000256" key="12">
    <source>
        <dbReference type="ARBA" id="ARBA00022989"/>
    </source>
</evidence>
<dbReference type="CDD" id="cd00082">
    <property type="entry name" value="HisKA"/>
    <property type="match status" value="1"/>
</dbReference>
<dbReference type="InterPro" id="IPR036890">
    <property type="entry name" value="HATPase_C_sf"/>
</dbReference>
<dbReference type="SUPFAM" id="SSF55874">
    <property type="entry name" value="ATPase domain of HSP90 chaperone/DNA topoisomerase II/histidine kinase"/>
    <property type="match status" value="1"/>
</dbReference>
<dbReference type="AlphaFoldDB" id="A0A1S8EYE5"/>
<keyword evidence="4" id="KW-1003">Cell membrane</keyword>
<evidence type="ECO:0000256" key="7">
    <source>
        <dbReference type="ARBA" id="ARBA00022679"/>
    </source>
</evidence>
<reference evidence="15 16" key="1">
    <citation type="submission" date="2018-01" db="EMBL/GenBank/DDBJ databases">
        <title>Denitrification phenotypes of diverse strains of Pseudomonas stutzeri.</title>
        <authorList>
            <person name="Milligan D.A."/>
            <person name="Bergaust L."/>
            <person name="Bakken L.R."/>
            <person name="Frostegard A."/>
        </authorList>
    </citation>
    <scope>NUCLEOTIDE SEQUENCE [LARGE SCALE GENOMIC DNA]</scope>
    <source>
        <strain evidence="15 16">DSM 50238</strain>
    </source>
</reference>
<dbReference type="SMART" id="SM00304">
    <property type="entry name" value="HAMP"/>
    <property type="match status" value="1"/>
</dbReference>
<protein>
    <recommendedName>
        <fullName evidence="3">histidine kinase</fullName>
        <ecNumber evidence="3">2.7.13.3</ecNumber>
    </recommendedName>
</protein>
<comment type="caution">
    <text evidence="15">The sequence shown here is derived from an EMBL/GenBank/DDBJ whole genome shotgun (WGS) entry which is preliminary data.</text>
</comment>
<keyword evidence="6" id="KW-0597">Phosphoprotein</keyword>
<dbReference type="InterPro" id="IPR005467">
    <property type="entry name" value="His_kinase_dom"/>
</dbReference>
<keyword evidence="7" id="KW-0808">Transferase</keyword>
<evidence type="ECO:0000256" key="3">
    <source>
        <dbReference type="ARBA" id="ARBA00012438"/>
    </source>
</evidence>
<dbReference type="PANTHER" id="PTHR44936">
    <property type="entry name" value="SENSOR PROTEIN CREC"/>
    <property type="match status" value="1"/>
</dbReference>
<evidence type="ECO:0000256" key="10">
    <source>
        <dbReference type="ARBA" id="ARBA00022777"/>
    </source>
</evidence>
<dbReference type="GO" id="GO:0000155">
    <property type="term" value="F:phosphorelay sensor kinase activity"/>
    <property type="evidence" value="ECO:0007669"/>
    <property type="project" value="InterPro"/>
</dbReference>
<evidence type="ECO:0000256" key="11">
    <source>
        <dbReference type="ARBA" id="ARBA00022840"/>
    </source>
</evidence>
<keyword evidence="10" id="KW-0418">Kinase</keyword>
<dbReference type="PANTHER" id="PTHR44936:SF5">
    <property type="entry name" value="SENSOR HISTIDINE KINASE ENVZ"/>
    <property type="match status" value="1"/>
</dbReference>
<dbReference type="SMART" id="SM00388">
    <property type="entry name" value="HisKA"/>
    <property type="match status" value="1"/>
</dbReference>
<evidence type="ECO:0000256" key="13">
    <source>
        <dbReference type="ARBA" id="ARBA00023012"/>
    </source>
</evidence>
<evidence type="ECO:0000256" key="14">
    <source>
        <dbReference type="ARBA" id="ARBA00023136"/>
    </source>
</evidence>
<evidence type="ECO:0000256" key="1">
    <source>
        <dbReference type="ARBA" id="ARBA00000085"/>
    </source>
</evidence>
<dbReference type="Proteomes" id="UP000235881">
    <property type="component" value="Unassembled WGS sequence"/>
</dbReference>
<evidence type="ECO:0000256" key="4">
    <source>
        <dbReference type="ARBA" id="ARBA00022475"/>
    </source>
</evidence>
<name>A0A1S8EYE5_9GAMM</name>
<dbReference type="GO" id="GO:0005886">
    <property type="term" value="C:plasma membrane"/>
    <property type="evidence" value="ECO:0007669"/>
    <property type="project" value="UniProtKB-SubCell"/>
</dbReference>
<dbReference type="EMBL" id="POUK01000009">
    <property type="protein sequence ID" value="PNF74946.1"/>
    <property type="molecule type" value="Genomic_DNA"/>
</dbReference>
<dbReference type="InterPro" id="IPR050980">
    <property type="entry name" value="2C_sensor_his_kinase"/>
</dbReference>
<evidence type="ECO:0000256" key="2">
    <source>
        <dbReference type="ARBA" id="ARBA00004429"/>
    </source>
</evidence>
<dbReference type="Pfam" id="PF00512">
    <property type="entry name" value="HisKA"/>
    <property type="match status" value="1"/>
</dbReference>
<dbReference type="CDD" id="cd00075">
    <property type="entry name" value="HATPase"/>
    <property type="match status" value="1"/>
</dbReference>
<comment type="subcellular location">
    <subcellularLocation>
        <location evidence="2">Cell inner membrane</location>
        <topology evidence="2">Multi-pass membrane protein</topology>
    </subcellularLocation>
</comment>
<dbReference type="InterPro" id="IPR004358">
    <property type="entry name" value="Sig_transdc_His_kin-like_C"/>
</dbReference>
<dbReference type="SUPFAM" id="SSF47384">
    <property type="entry name" value="Homodimeric domain of signal transducing histidine kinase"/>
    <property type="match status" value="1"/>
</dbReference>
<dbReference type="GO" id="GO:0005524">
    <property type="term" value="F:ATP binding"/>
    <property type="evidence" value="ECO:0007669"/>
    <property type="project" value="UniProtKB-KW"/>
</dbReference>
<dbReference type="CDD" id="cd06225">
    <property type="entry name" value="HAMP"/>
    <property type="match status" value="1"/>
</dbReference>
<keyword evidence="16" id="KW-1185">Reference proteome</keyword>